<evidence type="ECO:0000256" key="1">
    <source>
        <dbReference type="SAM" id="Phobius"/>
    </source>
</evidence>
<evidence type="ECO:0000313" key="2">
    <source>
        <dbReference type="EMBL" id="KIH85354.1"/>
    </source>
</evidence>
<dbReference type="STRING" id="226910.UCMB321_0823"/>
<organism evidence="2 3">
    <name type="scientific">Pseudomonas batumici</name>
    <dbReference type="NCBI Taxonomy" id="226910"/>
    <lineage>
        <taxon>Bacteria</taxon>
        <taxon>Pseudomonadati</taxon>
        <taxon>Pseudomonadota</taxon>
        <taxon>Gammaproteobacteria</taxon>
        <taxon>Pseudomonadales</taxon>
        <taxon>Pseudomonadaceae</taxon>
        <taxon>Pseudomonas</taxon>
    </lineage>
</organism>
<dbReference type="RefSeq" id="WP_040064065.1">
    <property type="nucleotide sequence ID" value="NZ_JXDG01000008.1"/>
</dbReference>
<feature type="transmembrane region" description="Helical" evidence="1">
    <location>
        <begin position="7"/>
        <end position="31"/>
    </location>
</feature>
<accession>A0A0C2EH28</accession>
<dbReference type="PATRIC" id="fig|226910.6.peg.816"/>
<name>A0A0C2EH28_9PSED</name>
<protein>
    <submittedName>
        <fullName evidence="2">Uncharacterized protein</fullName>
    </submittedName>
</protein>
<dbReference type="EMBL" id="JXDG01000008">
    <property type="protein sequence ID" value="KIH85354.1"/>
    <property type="molecule type" value="Genomic_DNA"/>
</dbReference>
<keyword evidence="1" id="KW-0812">Transmembrane</keyword>
<keyword evidence="1" id="KW-0472">Membrane</keyword>
<dbReference type="Pfam" id="PF07963">
    <property type="entry name" value="N_methyl"/>
    <property type="match status" value="1"/>
</dbReference>
<reference evidence="2 3" key="1">
    <citation type="submission" date="2015-01" db="EMBL/GenBank/DDBJ databases">
        <title>Complete genome of Pseudomonas batumici UCM B-321 producer of the batumin antibiotic with strong antistaphilococcal and potential anticancer activity.</title>
        <authorList>
            <person name="Klochko V.V."/>
            <person name="Zelena L.B."/>
            <person name="Elena K.A."/>
            <person name="Reva O.N."/>
        </authorList>
    </citation>
    <scope>NUCLEOTIDE SEQUENCE [LARGE SCALE GENOMIC DNA]</scope>
    <source>
        <strain evidence="2 3">UCM B-321</strain>
    </source>
</reference>
<dbReference type="Proteomes" id="UP000031535">
    <property type="component" value="Unassembled WGS sequence"/>
</dbReference>
<gene>
    <name evidence="2" type="ORF">UCMB321_0823</name>
</gene>
<dbReference type="InterPro" id="IPR012902">
    <property type="entry name" value="N_methyl_site"/>
</dbReference>
<sequence>MSRGQRGFTLISLMVGTVISLLGILAMLSLYKNLVYTSATSIQSARQDGQVSSALLTAQRELMNGGFWSGSATARASSDIDNYFVLLSGATLTNGTLAGTATAQANFPTLTSAAPNGITGNAIVWSYQTSSTAVASCSGLAVINGALVSLKGAAGCTQASSQWSSTTWTSTTLIEAGQGATMFSVGFATCWPYGRTTDTTNTAYRLQVTLSANNSTLDPNSTDPQPAYVKSKATACLINFEKPTS</sequence>
<dbReference type="AlphaFoldDB" id="A0A0C2EH28"/>
<keyword evidence="3" id="KW-1185">Reference proteome</keyword>
<dbReference type="OrthoDB" id="6692539at2"/>
<evidence type="ECO:0000313" key="3">
    <source>
        <dbReference type="Proteomes" id="UP000031535"/>
    </source>
</evidence>
<comment type="caution">
    <text evidence="2">The sequence shown here is derived from an EMBL/GenBank/DDBJ whole genome shotgun (WGS) entry which is preliminary data.</text>
</comment>
<proteinExistence type="predicted"/>
<keyword evidence="1" id="KW-1133">Transmembrane helix</keyword>